<proteinExistence type="predicted"/>
<evidence type="ECO:0000313" key="1">
    <source>
        <dbReference type="EMBL" id="CAD0000488.1"/>
    </source>
</evidence>
<keyword evidence="2" id="KW-1185">Reference proteome</keyword>
<reference evidence="1 2" key="1">
    <citation type="submission" date="2020-06" db="EMBL/GenBank/DDBJ databases">
        <authorList>
            <person name="Criscuolo A."/>
        </authorList>
    </citation>
    <scope>NUCLEOTIDE SEQUENCE [LARGE SCALE GENOMIC DNA]</scope>
    <source>
        <strain evidence="2">CIP 111411</strain>
    </source>
</reference>
<dbReference type="AlphaFoldDB" id="A0A6V6YLX9"/>
<comment type="caution">
    <text evidence="1">The sequence shown here is derived from an EMBL/GenBank/DDBJ whole genome shotgun (WGS) entry which is preliminary data.</text>
</comment>
<evidence type="ECO:0000313" key="2">
    <source>
        <dbReference type="Proteomes" id="UP000530060"/>
    </source>
</evidence>
<sequence>MVVPPDIATGDVGWVVTEKSEASVPLMATNGVPVRLSGNAPVFSIVKVRTTEPDVNSVAPKSVWSAVEGVESSSAMFVLLPFRFISWAQLPPVM</sequence>
<name>A0A6V6YLX9_9FLAO</name>
<dbReference type="EMBL" id="CAIJDP010000044">
    <property type="protein sequence ID" value="CAD0000488.1"/>
    <property type="molecule type" value="Genomic_DNA"/>
</dbReference>
<gene>
    <name evidence="1" type="ORF">FLAT13_00049</name>
</gene>
<accession>A0A6V6YLX9</accession>
<organism evidence="1 2">
    <name type="scientific">Flavobacterium salmonis</name>
    <dbReference type="NCBI Taxonomy" id="2654844"/>
    <lineage>
        <taxon>Bacteria</taxon>
        <taxon>Pseudomonadati</taxon>
        <taxon>Bacteroidota</taxon>
        <taxon>Flavobacteriia</taxon>
        <taxon>Flavobacteriales</taxon>
        <taxon>Flavobacteriaceae</taxon>
        <taxon>Flavobacterium</taxon>
    </lineage>
</organism>
<dbReference type="Proteomes" id="UP000530060">
    <property type="component" value="Unassembled WGS sequence"/>
</dbReference>
<protein>
    <submittedName>
        <fullName evidence="1">Uncharacterized protein</fullName>
    </submittedName>
</protein>